<dbReference type="SUPFAM" id="SSF88659">
    <property type="entry name" value="Sigma3 and sigma4 domains of RNA polymerase sigma factors"/>
    <property type="match status" value="1"/>
</dbReference>
<feature type="domain" description="RNA polymerase sigma-70 region 2" evidence="6">
    <location>
        <begin position="28"/>
        <end position="95"/>
    </location>
</feature>
<accession>C8X357</accession>
<dbReference type="Gene3D" id="1.10.1740.10">
    <property type="match status" value="1"/>
</dbReference>
<dbReference type="InterPro" id="IPR036388">
    <property type="entry name" value="WH-like_DNA-bd_sf"/>
</dbReference>
<evidence type="ECO:0000256" key="4">
    <source>
        <dbReference type="ARBA" id="ARBA00023125"/>
    </source>
</evidence>
<dbReference type="PANTHER" id="PTHR43133">
    <property type="entry name" value="RNA POLYMERASE ECF-TYPE SIGMA FACTO"/>
    <property type="match status" value="1"/>
</dbReference>
<evidence type="ECO:0000256" key="2">
    <source>
        <dbReference type="ARBA" id="ARBA00023015"/>
    </source>
</evidence>
<comment type="similarity">
    <text evidence="1">Belongs to the sigma-70 factor family. ECF subfamily.</text>
</comment>
<dbReference type="eggNOG" id="COG1595">
    <property type="taxonomic scope" value="Bacteria"/>
</dbReference>
<dbReference type="HOGENOM" id="CLU_047691_1_1_7"/>
<dbReference type="Pfam" id="PF08281">
    <property type="entry name" value="Sigma70_r4_2"/>
    <property type="match status" value="1"/>
</dbReference>
<dbReference type="InterPro" id="IPR007627">
    <property type="entry name" value="RNA_pol_sigma70_r2"/>
</dbReference>
<dbReference type="GO" id="GO:0006352">
    <property type="term" value="P:DNA-templated transcription initiation"/>
    <property type="evidence" value="ECO:0007669"/>
    <property type="project" value="InterPro"/>
</dbReference>
<keyword evidence="9" id="KW-1185">Reference proteome</keyword>
<dbReference type="AlphaFoldDB" id="C8X357"/>
<organism evidence="8 9">
    <name type="scientific">Desulfohalobium retbaense (strain ATCC 49708 / DSM 5692 / JCM 16813 / HR100)</name>
    <dbReference type="NCBI Taxonomy" id="485915"/>
    <lineage>
        <taxon>Bacteria</taxon>
        <taxon>Pseudomonadati</taxon>
        <taxon>Thermodesulfobacteriota</taxon>
        <taxon>Desulfovibrionia</taxon>
        <taxon>Desulfovibrionales</taxon>
        <taxon>Desulfohalobiaceae</taxon>
        <taxon>Desulfohalobium</taxon>
    </lineage>
</organism>
<reference evidence="9" key="1">
    <citation type="submission" date="2009-09" db="EMBL/GenBank/DDBJ databases">
        <title>The complete chromosome of Desulfohalobium retbaense DSM 5692.</title>
        <authorList>
            <consortium name="US DOE Joint Genome Institute (JGI-PGF)"/>
            <person name="Lucas S."/>
            <person name="Copeland A."/>
            <person name="Lapidus A."/>
            <person name="Glavina del Rio T."/>
            <person name="Dalin E."/>
            <person name="Tice H."/>
            <person name="Bruce D."/>
            <person name="Goodwin L."/>
            <person name="Pitluck S."/>
            <person name="Kyrpides N."/>
            <person name="Mavromatis K."/>
            <person name="Ivanova N."/>
            <person name="Mikhailova N."/>
            <person name="Munk A.C."/>
            <person name="Brettin T."/>
            <person name="Detter J.C."/>
            <person name="Han C."/>
            <person name="Tapia R."/>
            <person name="Larimer F."/>
            <person name="Land M."/>
            <person name="Hauser L."/>
            <person name="Markowitz V."/>
            <person name="Cheng J.-F."/>
            <person name="Hugenholtz P."/>
            <person name="Woyke T."/>
            <person name="Wu D."/>
            <person name="Spring S."/>
            <person name="Klenk H.-P."/>
            <person name="Eisen J.A."/>
        </authorList>
    </citation>
    <scope>NUCLEOTIDE SEQUENCE [LARGE SCALE GENOMIC DNA]</scope>
    <source>
        <strain evidence="9">DSM 5692</strain>
    </source>
</reference>
<proteinExistence type="inferred from homology"/>
<keyword evidence="2" id="KW-0805">Transcription regulation</keyword>
<protein>
    <submittedName>
        <fullName evidence="8">RNA polymerase, sigma-24 subunit, ECF subfamily</fullName>
    </submittedName>
</protein>
<evidence type="ECO:0000256" key="1">
    <source>
        <dbReference type="ARBA" id="ARBA00010641"/>
    </source>
</evidence>
<dbReference type="GO" id="GO:0016987">
    <property type="term" value="F:sigma factor activity"/>
    <property type="evidence" value="ECO:0007669"/>
    <property type="project" value="UniProtKB-KW"/>
</dbReference>
<evidence type="ECO:0000259" key="7">
    <source>
        <dbReference type="Pfam" id="PF08281"/>
    </source>
</evidence>
<evidence type="ECO:0000259" key="6">
    <source>
        <dbReference type="Pfam" id="PF04542"/>
    </source>
</evidence>
<name>C8X357_DESRD</name>
<dbReference type="InterPro" id="IPR013325">
    <property type="entry name" value="RNA_pol_sigma_r2"/>
</dbReference>
<dbReference type="Proteomes" id="UP000001052">
    <property type="component" value="Chromosome"/>
</dbReference>
<evidence type="ECO:0000313" key="8">
    <source>
        <dbReference type="EMBL" id="ACV68854.1"/>
    </source>
</evidence>
<dbReference type="SUPFAM" id="SSF88946">
    <property type="entry name" value="Sigma2 domain of RNA polymerase sigma factors"/>
    <property type="match status" value="1"/>
</dbReference>
<dbReference type="NCBIfam" id="TIGR02937">
    <property type="entry name" value="sigma70-ECF"/>
    <property type="match status" value="1"/>
</dbReference>
<dbReference type="Gene3D" id="1.10.10.10">
    <property type="entry name" value="Winged helix-like DNA-binding domain superfamily/Winged helix DNA-binding domain"/>
    <property type="match status" value="1"/>
</dbReference>
<dbReference type="InterPro" id="IPR014284">
    <property type="entry name" value="RNA_pol_sigma-70_dom"/>
</dbReference>
<sequence length="185" mass="21608">MEPNAQQEQEKQAVRRVLAGERRAFAVLVDRYQTPIYNLFLRATHSPSLAADLTQETFLQAFRRLETFNTRKRFFPWLYAIGMNKVRDHLRREKRQTTRSLDEDSNGELEWETARFDAVAAHLDVLHLEAALAKLPLEYREALILRYREQWATHEIATALGLSPSGVKMRVQRGLAQLRKLMEDT</sequence>
<dbReference type="Pfam" id="PF04542">
    <property type="entry name" value="Sigma70_r2"/>
    <property type="match status" value="1"/>
</dbReference>
<dbReference type="PANTHER" id="PTHR43133:SF8">
    <property type="entry name" value="RNA POLYMERASE SIGMA FACTOR HI_1459-RELATED"/>
    <property type="match status" value="1"/>
</dbReference>
<evidence type="ECO:0000256" key="5">
    <source>
        <dbReference type="ARBA" id="ARBA00023163"/>
    </source>
</evidence>
<dbReference type="CDD" id="cd06171">
    <property type="entry name" value="Sigma70_r4"/>
    <property type="match status" value="1"/>
</dbReference>
<gene>
    <name evidence="8" type="ordered locus">Dret_1570</name>
</gene>
<keyword evidence="4" id="KW-0238">DNA-binding</keyword>
<feature type="domain" description="RNA polymerase sigma factor 70 region 4 type 2" evidence="7">
    <location>
        <begin position="128"/>
        <end position="178"/>
    </location>
</feature>
<keyword evidence="5" id="KW-0804">Transcription</keyword>
<evidence type="ECO:0000256" key="3">
    <source>
        <dbReference type="ARBA" id="ARBA00023082"/>
    </source>
</evidence>
<dbReference type="RefSeq" id="WP_015751998.1">
    <property type="nucleotide sequence ID" value="NC_013223.1"/>
</dbReference>
<reference evidence="8 9" key="2">
    <citation type="journal article" date="2010" name="Stand. Genomic Sci.">
        <title>Complete genome sequence of Desulfohalobium retbaense type strain (HR(100)).</title>
        <authorList>
            <person name="Spring S."/>
            <person name="Nolan M."/>
            <person name="Lapidus A."/>
            <person name="Glavina Del Rio T."/>
            <person name="Copeland A."/>
            <person name="Tice H."/>
            <person name="Cheng J.F."/>
            <person name="Lucas S."/>
            <person name="Land M."/>
            <person name="Chen F."/>
            <person name="Bruce D."/>
            <person name="Goodwin L."/>
            <person name="Pitluck S."/>
            <person name="Ivanova N."/>
            <person name="Mavromatis K."/>
            <person name="Mikhailova N."/>
            <person name="Pati A."/>
            <person name="Chen A."/>
            <person name="Palaniappan K."/>
            <person name="Hauser L."/>
            <person name="Chang Y.J."/>
            <person name="Jeffries C.D."/>
            <person name="Munk C."/>
            <person name="Kiss H."/>
            <person name="Chain P."/>
            <person name="Han C."/>
            <person name="Brettin T."/>
            <person name="Detter J.C."/>
            <person name="Schuler E."/>
            <person name="Goker M."/>
            <person name="Rohde M."/>
            <person name="Bristow J."/>
            <person name="Eisen J.A."/>
            <person name="Markowitz V."/>
            <person name="Hugenholtz P."/>
            <person name="Kyrpides N.C."/>
            <person name="Klenk H.P."/>
        </authorList>
    </citation>
    <scope>NUCLEOTIDE SEQUENCE [LARGE SCALE GENOMIC DNA]</scope>
    <source>
        <strain evidence="8 9">DSM 5692</strain>
    </source>
</reference>
<dbReference type="STRING" id="485915.Dret_1570"/>
<evidence type="ECO:0000313" key="9">
    <source>
        <dbReference type="Proteomes" id="UP000001052"/>
    </source>
</evidence>
<dbReference type="EMBL" id="CP001734">
    <property type="protein sequence ID" value="ACV68854.1"/>
    <property type="molecule type" value="Genomic_DNA"/>
</dbReference>
<dbReference type="InterPro" id="IPR039425">
    <property type="entry name" value="RNA_pol_sigma-70-like"/>
</dbReference>
<dbReference type="KEGG" id="drt:Dret_1570"/>
<keyword evidence="3" id="KW-0731">Sigma factor</keyword>
<dbReference type="GO" id="GO:0003677">
    <property type="term" value="F:DNA binding"/>
    <property type="evidence" value="ECO:0007669"/>
    <property type="project" value="UniProtKB-KW"/>
</dbReference>
<dbReference type="InterPro" id="IPR013324">
    <property type="entry name" value="RNA_pol_sigma_r3/r4-like"/>
</dbReference>
<dbReference type="InterPro" id="IPR013249">
    <property type="entry name" value="RNA_pol_sigma70_r4_t2"/>
</dbReference>